<sequence>MPTLDVPSVAQLVTFSVLCLYHMRRWSNIIVLCRGFNDATCSVYATTFLPLMIGASCLAVPQGEFLGVGWTGAKLKLWFNHV</sequence>
<comment type="caution">
    <text evidence="1">The sequence shown here is derived from an EMBL/GenBank/DDBJ whole genome shotgun (WGS) entry which is preliminary data.</text>
</comment>
<reference evidence="1" key="1">
    <citation type="submission" date="2022-10" db="EMBL/GenBank/DDBJ databases">
        <authorList>
            <person name="Chen Y."/>
            <person name="Dougan E. K."/>
            <person name="Chan C."/>
            <person name="Rhodes N."/>
            <person name="Thang M."/>
        </authorList>
    </citation>
    <scope>NUCLEOTIDE SEQUENCE</scope>
</reference>
<dbReference type="OrthoDB" id="347018at2759"/>
<evidence type="ECO:0000313" key="3">
    <source>
        <dbReference type="Proteomes" id="UP001152797"/>
    </source>
</evidence>
<dbReference type="AlphaFoldDB" id="A0A9P1FV87"/>
<evidence type="ECO:0000313" key="1">
    <source>
        <dbReference type="EMBL" id="CAI3990844.1"/>
    </source>
</evidence>
<dbReference type="EMBL" id="CAMXCT030001522">
    <property type="protein sequence ID" value="CAL4778156.1"/>
    <property type="molecule type" value="Genomic_DNA"/>
</dbReference>
<dbReference type="EMBL" id="CAMXCT010001522">
    <property type="protein sequence ID" value="CAI3990844.1"/>
    <property type="molecule type" value="Genomic_DNA"/>
</dbReference>
<dbReference type="EMBL" id="CAMXCT020001522">
    <property type="protein sequence ID" value="CAL1144219.1"/>
    <property type="molecule type" value="Genomic_DNA"/>
</dbReference>
<organism evidence="1">
    <name type="scientific">Cladocopium goreaui</name>
    <dbReference type="NCBI Taxonomy" id="2562237"/>
    <lineage>
        <taxon>Eukaryota</taxon>
        <taxon>Sar</taxon>
        <taxon>Alveolata</taxon>
        <taxon>Dinophyceae</taxon>
        <taxon>Suessiales</taxon>
        <taxon>Symbiodiniaceae</taxon>
        <taxon>Cladocopium</taxon>
    </lineage>
</organism>
<dbReference type="Proteomes" id="UP001152797">
    <property type="component" value="Unassembled WGS sequence"/>
</dbReference>
<accession>A0A9P1FV87</accession>
<reference evidence="2" key="2">
    <citation type="submission" date="2024-04" db="EMBL/GenBank/DDBJ databases">
        <authorList>
            <person name="Chen Y."/>
            <person name="Shah S."/>
            <person name="Dougan E. K."/>
            <person name="Thang M."/>
            <person name="Chan C."/>
        </authorList>
    </citation>
    <scope>NUCLEOTIDE SEQUENCE [LARGE SCALE GENOMIC DNA]</scope>
</reference>
<name>A0A9P1FV87_9DINO</name>
<gene>
    <name evidence="1" type="ORF">C1SCF055_LOCUS17796</name>
</gene>
<evidence type="ECO:0000313" key="2">
    <source>
        <dbReference type="EMBL" id="CAL1144219.1"/>
    </source>
</evidence>
<keyword evidence="3" id="KW-1185">Reference proteome</keyword>
<proteinExistence type="predicted"/>
<protein>
    <submittedName>
        <fullName evidence="1">Uncharacterized protein</fullName>
    </submittedName>
</protein>